<evidence type="ECO:0000256" key="6">
    <source>
        <dbReference type="SAM" id="Phobius"/>
    </source>
</evidence>
<reference evidence="9 10" key="1">
    <citation type="submission" date="2023-07" db="EMBL/GenBank/DDBJ databases">
        <authorList>
            <person name="Peeters C."/>
        </authorList>
    </citation>
    <scope>NUCLEOTIDE SEQUENCE [LARGE SCALE GENOMIC DNA]</scope>
    <source>
        <strain evidence="9 10">LMG 18096</strain>
    </source>
</reference>
<dbReference type="Pfam" id="PF00672">
    <property type="entry name" value="HAMP"/>
    <property type="match status" value="1"/>
</dbReference>
<comment type="caution">
    <text evidence="9">The sequence shown here is derived from an EMBL/GenBank/DDBJ whole genome shotgun (WGS) entry which is preliminary data.</text>
</comment>
<dbReference type="GO" id="GO:0006935">
    <property type="term" value="P:chemotaxis"/>
    <property type="evidence" value="ECO:0007669"/>
    <property type="project" value="UniProtKB-ARBA"/>
</dbReference>
<dbReference type="PROSITE" id="PS50111">
    <property type="entry name" value="CHEMOTAXIS_TRANSDUC_2"/>
    <property type="match status" value="1"/>
</dbReference>
<dbReference type="PANTHER" id="PTHR43531">
    <property type="entry name" value="PROTEIN ICFG"/>
    <property type="match status" value="1"/>
</dbReference>
<evidence type="ECO:0000256" key="3">
    <source>
        <dbReference type="ARBA" id="ARBA00029447"/>
    </source>
</evidence>
<proteinExistence type="inferred from homology"/>
<evidence type="ECO:0000259" key="8">
    <source>
        <dbReference type="PROSITE" id="PS50885"/>
    </source>
</evidence>
<dbReference type="InterPro" id="IPR004089">
    <property type="entry name" value="MCPsignal_dom"/>
</dbReference>
<comment type="subcellular location">
    <subcellularLocation>
        <location evidence="1">Membrane</location>
    </subcellularLocation>
</comment>
<dbReference type="Pfam" id="PF00015">
    <property type="entry name" value="MCPsignal"/>
    <property type="match status" value="1"/>
</dbReference>
<keyword evidence="6" id="KW-1133">Transmembrane helix</keyword>
<keyword evidence="6" id="KW-0472">Membrane</keyword>
<dbReference type="InterPro" id="IPR033462">
    <property type="entry name" value="Cache_3-Cache_2"/>
</dbReference>
<organism evidence="9 10">
    <name type="scientific">Ralstonia holmesii</name>
    <dbReference type="NCBI Taxonomy" id="3058602"/>
    <lineage>
        <taxon>Bacteria</taxon>
        <taxon>Pseudomonadati</taxon>
        <taxon>Pseudomonadota</taxon>
        <taxon>Betaproteobacteria</taxon>
        <taxon>Burkholderiales</taxon>
        <taxon>Burkholderiaceae</taxon>
        <taxon>Ralstonia</taxon>
    </lineage>
</organism>
<dbReference type="SUPFAM" id="SSF103190">
    <property type="entry name" value="Sensory domain-like"/>
    <property type="match status" value="1"/>
</dbReference>
<dbReference type="AlphaFoldDB" id="A0ABC8QH06"/>
<evidence type="ECO:0000313" key="10">
    <source>
        <dbReference type="Proteomes" id="UP001189663"/>
    </source>
</evidence>
<feature type="transmembrane region" description="Helical" evidence="6">
    <location>
        <begin position="20"/>
        <end position="39"/>
    </location>
</feature>
<protein>
    <recommendedName>
        <fullName evidence="11">Chemotaxis protein</fullName>
    </recommendedName>
</protein>
<feature type="domain" description="HAMP" evidence="8">
    <location>
        <begin position="363"/>
        <end position="415"/>
    </location>
</feature>
<keyword evidence="2" id="KW-0488">Methylation</keyword>
<dbReference type="PANTHER" id="PTHR43531:SF14">
    <property type="entry name" value="METHYL-ACCEPTING CHEMOTAXIS PROTEIN I-RELATED"/>
    <property type="match status" value="1"/>
</dbReference>
<keyword evidence="4" id="KW-0807">Transducer</keyword>
<dbReference type="RefSeq" id="WP_316684526.1">
    <property type="nucleotide sequence ID" value="NZ_CATZAT010000011.1"/>
</dbReference>
<comment type="similarity">
    <text evidence="3">Belongs to the methyl-accepting chemotaxis (MCP) protein family.</text>
</comment>
<dbReference type="Pfam" id="PF17201">
    <property type="entry name" value="Cache_3-Cache_2"/>
    <property type="match status" value="1"/>
</dbReference>
<evidence type="ECO:0000256" key="2">
    <source>
        <dbReference type="ARBA" id="ARBA00022481"/>
    </source>
</evidence>
<dbReference type="SMART" id="SM00283">
    <property type="entry name" value="MA"/>
    <property type="match status" value="1"/>
</dbReference>
<dbReference type="GO" id="GO:0007165">
    <property type="term" value="P:signal transduction"/>
    <property type="evidence" value="ECO:0007669"/>
    <property type="project" value="UniProtKB-KW"/>
</dbReference>
<keyword evidence="10" id="KW-1185">Reference proteome</keyword>
<dbReference type="CDD" id="cd11386">
    <property type="entry name" value="MCP_signal"/>
    <property type="match status" value="1"/>
</dbReference>
<dbReference type="GO" id="GO:0016020">
    <property type="term" value="C:membrane"/>
    <property type="evidence" value="ECO:0007669"/>
    <property type="project" value="UniProtKB-SubCell"/>
</dbReference>
<dbReference type="PROSITE" id="PS50885">
    <property type="entry name" value="HAMP"/>
    <property type="match status" value="1"/>
</dbReference>
<dbReference type="FunFam" id="1.10.287.950:FF:000001">
    <property type="entry name" value="Methyl-accepting chemotaxis sensory transducer"/>
    <property type="match status" value="1"/>
</dbReference>
<dbReference type="InterPro" id="IPR029151">
    <property type="entry name" value="Sensor-like_sf"/>
</dbReference>
<dbReference type="Gene3D" id="3.30.450.20">
    <property type="entry name" value="PAS domain"/>
    <property type="match status" value="1"/>
</dbReference>
<dbReference type="Proteomes" id="UP001189663">
    <property type="component" value="Unassembled WGS sequence"/>
</dbReference>
<feature type="domain" description="Methyl-accepting transducer" evidence="7">
    <location>
        <begin position="420"/>
        <end position="649"/>
    </location>
</feature>
<sequence>MRASAPLSEVSQPPTSLGTRLAVIGLIALVAVFGMFALANSQSSLRMLEATTQSAMHNQEAAMRDMIGLFDGTMRSEADRFLTAFADAAPGPYSIDPAQTVQVAGKPTPTFKSGPNGETVLNLNFTVPDKFFARTGGTIATVFARTGDDFVRVTTSLKKENGERAIGTLLDRAHPSYKALMAGEPFRGLAWLFGVPYMSKYEPVRDASGKVIGALYVGVDVRSELALLKDKIRSHGIGKTGGYFVIDGKPGADQGKVLIDHTQDREGKNLLDAKDAAGQAWVREMIARKDGTLRHTLADTEGGTARERLTVFTQYPDWQLVIAGTAYVDELDADLVAARNRFLLLGLALGALLAGGLYWMLRRTVSTPLAEVVNVAQRVAAGDLTHRLPTSRRDEIGQVMRAVNGVGDGLSGIVDKVRASASTIASSTGQIAAGNADLSARTEAQAGNLERTASSIEQLAATVRQNAESAHHAHDMVQSASEAANAGGQTVERLVGTMSGIHATAQKIADITGIIDGIAFQTNILALNAAVEAARAGEQGRGFAVVAGEVRSLAQRSAAAAKEIKELINRSVEEVQAGNEAARGAGDAMQDIVTRVERIAGLMGEISHASREQSQGIEEVNHAVTSMDEVTQQNAALVEEAAAAAESLRQQAQELRGAVDVFRLA</sequence>
<evidence type="ECO:0000256" key="5">
    <source>
        <dbReference type="SAM" id="Coils"/>
    </source>
</evidence>
<dbReference type="CDD" id="cd06225">
    <property type="entry name" value="HAMP"/>
    <property type="match status" value="1"/>
</dbReference>
<accession>A0ABC8QH06</accession>
<gene>
    <name evidence="9" type="ORF">LMG18096_04063</name>
</gene>
<feature type="coiled-coil region" evidence="5">
    <location>
        <begin position="627"/>
        <end position="658"/>
    </location>
</feature>
<dbReference type="InterPro" id="IPR051310">
    <property type="entry name" value="MCP_chemotaxis"/>
</dbReference>
<evidence type="ECO:0000256" key="4">
    <source>
        <dbReference type="PROSITE-ProRule" id="PRU00284"/>
    </source>
</evidence>
<dbReference type="SUPFAM" id="SSF58104">
    <property type="entry name" value="Methyl-accepting chemotaxis protein (MCP) signaling domain"/>
    <property type="match status" value="1"/>
</dbReference>
<evidence type="ECO:0000256" key="1">
    <source>
        <dbReference type="ARBA" id="ARBA00004370"/>
    </source>
</evidence>
<keyword evidence="6" id="KW-0812">Transmembrane</keyword>
<dbReference type="EMBL" id="CATZAT010000011">
    <property type="protein sequence ID" value="CAJ0802004.1"/>
    <property type="molecule type" value="Genomic_DNA"/>
</dbReference>
<dbReference type="InterPro" id="IPR003660">
    <property type="entry name" value="HAMP_dom"/>
</dbReference>
<feature type="transmembrane region" description="Helical" evidence="6">
    <location>
        <begin position="342"/>
        <end position="361"/>
    </location>
</feature>
<evidence type="ECO:0000259" key="7">
    <source>
        <dbReference type="PROSITE" id="PS50111"/>
    </source>
</evidence>
<name>A0ABC8QH06_9RALS</name>
<keyword evidence="5" id="KW-0175">Coiled coil</keyword>
<dbReference type="Gene3D" id="1.10.287.950">
    <property type="entry name" value="Methyl-accepting chemotaxis protein"/>
    <property type="match status" value="1"/>
</dbReference>
<evidence type="ECO:0008006" key="11">
    <source>
        <dbReference type="Google" id="ProtNLM"/>
    </source>
</evidence>
<dbReference type="SMART" id="SM00304">
    <property type="entry name" value="HAMP"/>
    <property type="match status" value="1"/>
</dbReference>
<evidence type="ECO:0000313" key="9">
    <source>
        <dbReference type="EMBL" id="CAJ0802004.1"/>
    </source>
</evidence>